<feature type="region of interest" description="Disordered" evidence="1">
    <location>
        <begin position="1"/>
        <end position="89"/>
    </location>
</feature>
<name>A0A5B7GPT7_PORTR</name>
<dbReference type="Proteomes" id="UP000324222">
    <property type="component" value="Unassembled WGS sequence"/>
</dbReference>
<comment type="caution">
    <text evidence="2">The sequence shown here is derived from an EMBL/GenBank/DDBJ whole genome shotgun (WGS) entry which is preliminary data.</text>
</comment>
<sequence length="111" mass="12282">MFVISRLSRKKRVRGAKPSLTPLSSDTEVLENNDDKNEDVPSIYLQNCGVTEINEGNGTEEKNGQAEASSAADVAEDVGEGRQKEQDVELKEEELARKVIMTWAEEVDEAD</sequence>
<protein>
    <submittedName>
        <fullName evidence="2">Uncharacterized protein</fullName>
    </submittedName>
</protein>
<feature type="compositionally biased region" description="Polar residues" evidence="1">
    <location>
        <begin position="44"/>
        <end position="57"/>
    </location>
</feature>
<accession>A0A5B7GPT7</accession>
<evidence type="ECO:0000313" key="2">
    <source>
        <dbReference type="EMBL" id="MPC59556.1"/>
    </source>
</evidence>
<reference evidence="2 3" key="1">
    <citation type="submission" date="2019-05" db="EMBL/GenBank/DDBJ databases">
        <title>Another draft genome of Portunus trituberculatus and its Hox gene families provides insights of decapod evolution.</title>
        <authorList>
            <person name="Jeong J.-H."/>
            <person name="Song I."/>
            <person name="Kim S."/>
            <person name="Choi T."/>
            <person name="Kim D."/>
            <person name="Ryu S."/>
            <person name="Kim W."/>
        </authorList>
    </citation>
    <scope>NUCLEOTIDE SEQUENCE [LARGE SCALE GENOMIC DNA]</scope>
    <source>
        <tissue evidence="2">Muscle</tissue>
    </source>
</reference>
<gene>
    <name evidence="2" type="ORF">E2C01_053580</name>
</gene>
<feature type="compositionally biased region" description="Basic and acidic residues" evidence="1">
    <location>
        <begin position="79"/>
        <end position="89"/>
    </location>
</feature>
<dbReference type="AlphaFoldDB" id="A0A5B7GPT7"/>
<proteinExistence type="predicted"/>
<keyword evidence="3" id="KW-1185">Reference proteome</keyword>
<evidence type="ECO:0000313" key="3">
    <source>
        <dbReference type="Proteomes" id="UP000324222"/>
    </source>
</evidence>
<evidence type="ECO:0000256" key="1">
    <source>
        <dbReference type="SAM" id="MobiDB-lite"/>
    </source>
</evidence>
<dbReference type="EMBL" id="VSRR010016668">
    <property type="protein sequence ID" value="MPC59556.1"/>
    <property type="molecule type" value="Genomic_DNA"/>
</dbReference>
<organism evidence="2 3">
    <name type="scientific">Portunus trituberculatus</name>
    <name type="common">Swimming crab</name>
    <name type="synonym">Neptunus trituberculatus</name>
    <dbReference type="NCBI Taxonomy" id="210409"/>
    <lineage>
        <taxon>Eukaryota</taxon>
        <taxon>Metazoa</taxon>
        <taxon>Ecdysozoa</taxon>
        <taxon>Arthropoda</taxon>
        <taxon>Crustacea</taxon>
        <taxon>Multicrustacea</taxon>
        <taxon>Malacostraca</taxon>
        <taxon>Eumalacostraca</taxon>
        <taxon>Eucarida</taxon>
        <taxon>Decapoda</taxon>
        <taxon>Pleocyemata</taxon>
        <taxon>Brachyura</taxon>
        <taxon>Eubrachyura</taxon>
        <taxon>Portunoidea</taxon>
        <taxon>Portunidae</taxon>
        <taxon>Portuninae</taxon>
        <taxon>Portunus</taxon>
    </lineage>
</organism>